<evidence type="ECO:0000256" key="1">
    <source>
        <dbReference type="ARBA" id="ARBA00008710"/>
    </source>
</evidence>
<dbReference type="InterPro" id="IPR004378">
    <property type="entry name" value="F420H2_quin_Rdtase"/>
</dbReference>
<evidence type="ECO:0000313" key="3">
    <source>
        <dbReference type="EMBL" id="GAA1763112.1"/>
    </source>
</evidence>
<evidence type="ECO:0000313" key="4">
    <source>
        <dbReference type="Proteomes" id="UP001501475"/>
    </source>
</evidence>
<dbReference type="Pfam" id="PF04075">
    <property type="entry name" value="F420H2_quin_red"/>
    <property type="match status" value="1"/>
</dbReference>
<dbReference type="PANTHER" id="PTHR39428:SF1">
    <property type="entry name" value="F420H(2)-DEPENDENT QUINONE REDUCTASE RV1261C"/>
    <property type="match status" value="1"/>
</dbReference>
<dbReference type="Gene3D" id="2.30.110.10">
    <property type="entry name" value="Electron Transport, Fmn-binding Protein, Chain A"/>
    <property type="match status" value="1"/>
</dbReference>
<dbReference type="Proteomes" id="UP001501475">
    <property type="component" value="Unassembled WGS sequence"/>
</dbReference>
<keyword evidence="4" id="KW-1185">Reference proteome</keyword>
<evidence type="ECO:0000256" key="2">
    <source>
        <dbReference type="ARBA" id="ARBA00049106"/>
    </source>
</evidence>
<comment type="similarity">
    <text evidence="1">Belongs to the F420H(2)-dependent quinone reductase family.</text>
</comment>
<dbReference type="NCBIfam" id="TIGR00026">
    <property type="entry name" value="hi_GC_TIGR00026"/>
    <property type="match status" value="1"/>
</dbReference>
<evidence type="ECO:0008006" key="5">
    <source>
        <dbReference type="Google" id="ProtNLM"/>
    </source>
</evidence>
<protein>
    <recommendedName>
        <fullName evidence="5">Nitroreductase family deazaflavin-dependent oxidoreductase</fullName>
    </recommendedName>
</protein>
<accession>A0ABN2KR21</accession>
<name>A0ABN2KR21_9MICO</name>
<gene>
    <name evidence="3" type="ORF">GCM10009810_22950</name>
</gene>
<comment type="catalytic activity">
    <reaction evidence="2">
        <text>oxidized coenzyme F420-(gamma-L-Glu)(n) + a quinol + H(+) = reduced coenzyme F420-(gamma-L-Glu)(n) + a quinone</text>
        <dbReference type="Rhea" id="RHEA:39663"/>
        <dbReference type="Rhea" id="RHEA-COMP:12939"/>
        <dbReference type="Rhea" id="RHEA-COMP:14378"/>
        <dbReference type="ChEBI" id="CHEBI:15378"/>
        <dbReference type="ChEBI" id="CHEBI:24646"/>
        <dbReference type="ChEBI" id="CHEBI:132124"/>
        <dbReference type="ChEBI" id="CHEBI:133980"/>
        <dbReference type="ChEBI" id="CHEBI:139511"/>
    </reaction>
</comment>
<dbReference type="EMBL" id="BAAAPN010000052">
    <property type="protein sequence ID" value="GAA1763112.1"/>
    <property type="molecule type" value="Genomic_DNA"/>
</dbReference>
<proteinExistence type="inferred from homology"/>
<reference evidence="3 4" key="1">
    <citation type="journal article" date="2019" name="Int. J. Syst. Evol. Microbiol.">
        <title>The Global Catalogue of Microorganisms (GCM) 10K type strain sequencing project: providing services to taxonomists for standard genome sequencing and annotation.</title>
        <authorList>
            <consortium name="The Broad Institute Genomics Platform"/>
            <consortium name="The Broad Institute Genome Sequencing Center for Infectious Disease"/>
            <person name="Wu L."/>
            <person name="Ma J."/>
        </authorList>
    </citation>
    <scope>NUCLEOTIDE SEQUENCE [LARGE SCALE GENOMIC DNA]</scope>
    <source>
        <strain evidence="3 4">JCM 15591</strain>
    </source>
</reference>
<dbReference type="PANTHER" id="PTHR39428">
    <property type="entry name" value="F420H(2)-DEPENDENT QUINONE REDUCTASE RV1261C"/>
    <property type="match status" value="1"/>
</dbReference>
<comment type="caution">
    <text evidence="3">The sequence shown here is derived from an EMBL/GenBank/DDBJ whole genome shotgun (WGS) entry which is preliminary data.</text>
</comment>
<sequence>MVASLADSPQNPAWLHNLRAHPDQVRLRVGAATFTVTPTTLPRAERDEVWERIVTEAPDFANYQRSTDRVIPVVRLTRGA</sequence>
<organism evidence="3 4">
    <name type="scientific">Nostocoides vanveenii</name>
    <dbReference type="NCBI Taxonomy" id="330835"/>
    <lineage>
        <taxon>Bacteria</taxon>
        <taxon>Bacillati</taxon>
        <taxon>Actinomycetota</taxon>
        <taxon>Actinomycetes</taxon>
        <taxon>Micrococcales</taxon>
        <taxon>Intrasporangiaceae</taxon>
        <taxon>Nostocoides</taxon>
    </lineage>
</organism>
<dbReference type="InterPro" id="IPR012349">
    <property type="entry name" value="Split_barrel_FMN-bd"/>
</dbReference>